<dbReference type="CDD" id="cd18872">
    <property type="entry name" value="NUDIX_eIF-2B"/>
    <property type="match status" value="1"/>
</dbReference>
<proteinExistence type="inferred from homology"/>
<evidence type="ECO:0000313" key="5">
    <source>
        <dbReference type="Proteomes" id="UP000829685"/>
    </source>
</evidence>
<accession>A0A9P9WX66</accession>
<dbReference type="AlphaFoldDB" id="A0A9P9WX66"/>
<dbReference type="PANTHER" id="PTHR43475:SF3">
    <property type="entry name" value="TRANSLATION INITIATION FACTOR EIF-2B SUBUNIT FAMILY PROTEIN (AFU_ORTHOLOGUE AFUA_2G14290)"/>
    <property type="match status" value="1"/>
</dbReference>
<evidence type="ECO:0000256" key="1">
    <source>
        <dbReference type="ARBA" id="ARBA00007251"/>
    </source>
</evidence>
<dbReference type="PROSITE" id="PS51462">
    <property type="entry name" value="NUDIX"/>
    <property type="match status" value="1"/>
</dbReference>
<comment type="caution">
    <text evidence="4">The sequence shown here is derived from an EMBL/GenBank/DDBJ whole genome shotgun (WGS) entry which is preliminary data.</text>
</comment>
<dbReference type="InterPro" id="IPR042529">
    <property type="entry name" value="IF_2B-like_C"/>
</dbReference>
<keyword evidence="5" id="KW-1185">Reference proteome</keyword>
<dbReference type="Gene3D" id="3.90.79.10">
    <property type="entry name" value="Nucleoside Triphosphate Pyrophosphohydrolase"/>
    <property type="match status" value="1"/>
</dbReference>
<dbReference type="EMBL" id="JAFIMR010000002">
    <property type="protein sequence ID" value="KAI1880937.1"/>
    <property type="molecule type" value="Genomic_DNA"/>
</dbReference>
<comment type="similarity">
    <text evidence="1 2">Belongs to the eIF-2B alpha/beta/delta subunits family.</text>
</comment>
<feature type="domain" description="Nudix hydrolase" evidence="3">
    <location>
        <begin position="8"/>
        <end position="155"/>
    </location>
</feature>
<name>A0A9P9WX66_9PEZI</name>
<dbReference type="Proteomes" id="UP000829685">
    <property type="component" value="Unassembled WGS sequence"/>
</dbReference>
<dbReference type="InterPro" id="IPR015797">
    <property type="entry name" value="NUDIX_hydrolase-like_dom_sf"/>
</dbReference>
<dbReference type="GO" id="GO:0019509">
    <property type="term" value="P:L-methionine salvage from methylthioadenosine"/>
    <property type="evidence" value="ECO:0007669"/>
    <property type="project" value="TreeGrafter"/>
</dbReference>
<dbReference type="Gene3D" id="3.40.50.10470">
    <property type="entry name" value="Translation initiation factor eif-2b, domain 2"/>
    <property type="match status" value="1"/>
</dbReference>
<dbReference type="InterPro" id="IPR037171">
    <property type="entry name" value="NagB/RpiA_transferase-like"/>
</dbReference>
<dbReference type="SUPFAM" id="SSF100950">
    <property type="entry name" value="NagB/RpiA/CoA transferase-like"/>
    <property type="match status" value="1"/>
</dbReference>
<sequence>MASGQPIKKRAVAGTFLFRYPEGDPTRAEVALFRRSGKVRTYQHKLAPISGSVEEEDANPLATALREIKEETTLDLTSIELLRKGKPYSFTDDSIGREWTINPFAFRLKSIEEGGKGDGGITIDWEHEGWEWYDPFKINDSEEFGGVPKLLNSLRRVWPEFDLGSDAGNALTEGIESLRNDHESGARQLAAKSVLILRDVISKTDSTHLDDAWRTKIHMSAWHLWKNGRESMGAAIISALVTALDMVESIVQAGGTDQEKLTAVLKMLDEYLSQREGAVIRMRDSFVDYVRSSVLSSEKPPKSLSILTLSSSSTISSSLLASAAALDVDLDLRILESRPLCEGVTMAAKLLQEADLNDRVNVTLYSDASAALASLDVDILLFGADRISSEGDVSNKTGTLPAVLSTRHVSPQARVIVLSETEKIAGPGAMDEHIVEENDTAELTNTWKQTVKGADVIARHAAETEKAQRSVRVKNIYFEWVPAHLISAYITDEGPWSINDIRSKSEWVGKETVRFFDGL</sequence>
<reference evidence="4" key="1">
    <citation type="submission" date="2021-03" db="EMBL/GenBank/DDBJ databases">
        <title>Revisited historic fungal species revealed as producer of novel bioactive compounds through whole genome sequencing and comparative genomics.</title>
        <authorList>
            <person name="Vignolle G.A."/>
            <person name="Hochenegger N."/>
            <person name="Mach R.L."/>
            <person name="Mach-Aigner A.R."/>
            <person name="Javad Rahimi M."/>
            <person name="Salim K.A."/>
            <person name="Chan C.M."/>
            <person name="Lim L.B.L."/>
            <person name="Cai F."/>
            <person name="Druzhinina I.S."/>
            <person name="U'Ren J.M."/>
            <person name="Derntl C."/>
        </authorList>
    </citation>
    <scope>NUCLEOTIDE SEQUENCE</scope>
    <source>
        <strain evidence="4">TUCIM 5799</strain>
    </source>
</reference>
<dbReference type="OrthoDB" id="206213at2759"/>
<dbReference type="GO" id="GO:0046523">
    <property type="term" value="F:S-methyl-5-thioribose-1-phosphate isomerase activity"/>
    <property type="evidence" value="ECO:0007669"/>
    <property type="project" value="TreeGrafter"/>
</dbReference>
<dbReference type="Pfam" id="PF01008">
    <property type="entry name" value="IF-2B"/>
    <property type="match status" value="1"/>
</dbReference>
<dbReference type="SUPFAM" id="SSF55811">
    <property type="entry name" value="Nudix"/>
    <property type="match status" value="1"/>
</dbReference>
<evidence type="ECO:0000256" key="2">
    <source>
        <dbReference type="RuleBase" id="RU003814"/>
    </source>
</evidence>
<protein>
    <recommendedName>
        <fullName evidence="3">Nudix hydrolase domain-containing protein</fullName>
    </recommendedName>
</protein>
<evidence type="ECO:0000259" key="3">
    <source>
        <dbReference type="PROSITE" id="PS51462"/>
    </source>
</evidence>
<dbReference type="InterPro" id="IPR000649">
    <property type="entry name" value="IF-2B-related"/>
</dbReference>
<dbReference type="Pfam" id="PF00293">
    <property type="entry name" value="NUDIX"/>
    <property type="match status" value="1"/>
</dbReference>
<gene>
    <name evidence="4" type="ORF">JX265_001177</name>
</gene>
<dbReference type="PANTHER" id="PTHR43475">
    <property type="entry name" value="METHYLTHIORIBOSE-1-PHOSPHATE ISOMERASE"/>
    <property type="match status" value="1"/>
</dbReference>
<evidence type="ECO:0000313" key="4">
    <source>
        <dbReference type="EMBL" id="KAI1880937.1"/>
    </source>
</evidence>
<dbReference type="InterPro" id="IPR000086">
    <property type="entry name" value="NUDIX_hydrolase_dom"/>
</dbReference>
<organism evidence="4 5">
    <name type="scientific">Neoarthrinium moseri</name>
    <dbReference type="NCBI Taxonomy" id="1658444"/>
    <lineage>
        <taxon>Eukaryota</taxon>
        <taxon>Fungi</taxon>
        <taxon>Dikarya</taxon>
        <taxon>Ascomycota</taxon>
        <taxon>Pezizomycotina</taxon>
        <taxon>Sordariomycetes</taxon>
        <taxon>Xylariomycetidae</taxon>
        <taxon>Amphisphaeriales</taxon>
        <taxon>Apiosporaceae</taxon>
        <taxon>Neoarthrinium</taxon>
    </lineage>
</organism>